<dbReference type="PANTHER" id="PTHR35152">
    <property type="entry name" value="DOMAIN SIGNALLING PROTEIN, PUTATIVE (AFU_ORTHOLOGUE AFUA_5G11310)-RELATED"/>
    <property type="match status" value="1"/>
</dbReference>
<dbReference type="Proteomes" id="UP000002213">
    <property type="component" value="Chromosome"/>
</dbReference>
<feature type="transmembrane region" description="Helical" evidence="1">
    <location>
        <begin position="47"/>
        <end position="69"/>
    </location>
</feature>
<feature type="domain" description="MHYT" evidence="2">
    <location>
        <begin position="11"/>
        <end position="201"/>
    </location>
</feature>
<feature type="transmembrane region" description="Helical" evidence="1">
    <location>
        <begin position="12"/>
        <end position="35"/>
    </location>
</feature>
<evidence type="ECO:0000256" key="1">
    <source>
        <dbReference type="PROSITE-ProRule" id="PRU00244"/>
    </source>
</evidence>
<proteinExistence type="predicted"/>
<dbReference type="GO" id="GO:0016020">
    <property type="term" value="C:membrane"/>
    <property type="evidence" value="ECO:0007669"/>
    <property type="project" value="UniProtKB-UniRule"/>
</dbReference>
<reference evidence="3 4" key="1">
    <citation type="journal article" date="2009" name="Stand. Genomic Sci.">
        <title>Complete genome sequence of Actinosynnema mirum type strain (101).</title>
        <authorList>
            <person name="Land M."/>
            <person name="Lapidus A."/>
            <person name="Mayilraj S."/>
            <person name="Chen F."/>
            <person name="Copeland A."/>
            <person name="Del Rio T.G."/>
            <person name="Nolan M."/>
            <person name="Lucas S."/>
            <person name="Tice H."/>
            <person name="Cheng J.F."/>
            <person name="Chertkov O."/>
            <person name="Bruce D."/>
            <person name="Goodwin L."/>
            <person name="Pitluck S."/>
            <person name="Rohde M."/>
            <person name="Goker M."/>
            <person name="Pati A."/>
            <person name="Ivanova N."/>
            <person name="Mavromatis K."/>
            <person name="Chen A."/>
            <person name="Palaniappan K."/>
            <person name="Hauser L."/>
            <person name="Chang Y.J."/>
            <person name="Jeffries C.C."/>
            <person name="Brettin T."/>
            <person name="Detter J.C."/>
            <person name="Han C."/>
            <person name="Chain P."/>
            <person name="Tindall B.J."/>
            <person name="Bristow J."/>
            <person name="Eisen J.A."/>
            <person name="Markowitz V."/>
            <person name="Hugenholtz P."/>
            <person name="Kyrpides N.C."/>
            <person name="Klenk H.P."/>
        </authorList>
    </citation>
    <scope>NUCLEOTIDE SEQUENCE [LARGE SCALE GENOMIC DNA]</scope>
    <source>
        <strain evidence="4">ATCC 29888 / DSM 43827 / JCM 3225 / NBRC 14064 / NCIMB 13271 / NRRL B-12336 / IMRU 3971 / 101</strain>
    </source>
</reference>
<dbReference type="Pfam" id="PF03707">
    <property type="entry name" value="MHYT"/>
    <property type="match status" value="2"/>
</dbReference>
<keyword evidence="1" id="KW-0812">Transmembrane</keyword>
<accession>C6WBP2</accession>
<protein>
    <submittedName>
        <fullName evidence="3">Putative integral membrane sensor protein</fullName>
    </submittedName>
</protein>
<evidence type="ECO:0000313" key="4">
    <source>
        <dbReference type="Proteomes" id="UP000002213"/>
    </source>
</evidence>
<dbReference type="KEGG" id="ami:Amir_1661"/>
<sequence length="252" mass="26462">MNHETMQHFTSGPWIVLMSYVVSVVGSLIGLSCMARARHEETERSKVVWTVLAAFSIGGVGIWLMHFVAMLEFQPGATTYFSAPLTALSALLAVVFMGGALAMITLTPVSRTKLLVAGAVSGLGVAGMHYLGMAAVSFKGTLSYNPLLVVLSVLIAIAAATAALWFTVVVRTALACVAAGLVMGLAVSGMHHTGMAAATVELNAALPEPTGSDVFTLVFPAFVVSGLVVAVVLWRLFTSENFTFGERARVVR</sequence>
<dbReference type="HOGENOM" id="CLU_061170_0_0_11"/>
<evidence type="ECO:0000313" key="3">
    <source>
        <dbReference type="EMBL" id="ACU35610.1"/>
    </source>
</evidence>
<keyword evidence="1" id="KW-1133">Transmembrane helix</keyword>
<feature type="transmembrane region" description="Helical" evidence="1">
    <location>
        <begin position="81"/>
        <end position="102"/>
    </location>
</feature>
<feature type="transmembrane region" description="Helical" evidence="1">
    <location>
        <begin position="144"/>
        <end position="166"/>
    </location>
</feature>
<gene>
    <name evidence="3" type="ordered locus">Amir_1661</name>
</gene>
<evidence type="ECO:0000259" key="2">
    <source>
        <dbReference type="PROSITE" id="PS50924"/>
    </source>
</evidence>
<keyword evidence="4" id="KW-1185">Reference proteome</keyword>
<dbReference type="PROSITE" id="PS50924">
    <property type="entry name" value="MHYT"/>
    <property type="match status" value="1"/>
</dbReference>
<dbReference type="EMBL" id="CP001630">
    <property type="protein sequence ID" value="ACU35610.1"/>
    <property type="molecule type" value="Genomic_DNA"/>
</dbReference>
<dbReference type="InterPro" id="IPR005330">
    <property type="entry name" value="MHYT_dom"/>
</dbReference>
<feature type="transmembrane region" description="Helical" evidence="1">
    <location>
        <begin position="114"/>
        <end position="138"/>
    </location>
</feature>
<organism evidence="3 4">
    <name type="scientific">Actinosynnema mirum (strain ATCC 29888 / DSM 43827 / JCM 3225 / NBRC 14064 / NCIMB 13271 / NRRL B-12336 / IMRU 3971 / 101)</name>
    <dbReference type="NCBI Taxonomy" id="446462"/>
    <lineage>
        <taxon>Bacteria</taxon>
        <taxon>Bacillati</taxon>
        <taxon>Actinomycetota</taxon>
        <taxon>Actinomycetes</taxon>
        <taxon>Pseudonocardiales</taxon>
        <taxon>Pseudonocardiaceae</taxon>
        <taxon>Actinosynnema</taxon>
    </lineage>
</organism>
<dbReference type="eggNOG" id="COG3300">
    <property type="taxonomic scope" value="Bacteria"/>
</dbReference>
<dbReference type="PANTHER" id="PTHR35152:SF1">
    <property type="entry name" value="DOMAIN SIGNALLING PROTEIN, PUTATIVE (AFU_ORTHOLOGUE AFUA_5G11310)-RELATED"/>
    <property type="match status" value="1"/>
</dbReference>
<dbReference type="AlphaFoldDB" id="C6WBP2"/>
<feature type="transmembrane region" description="Helical" evidence="1">
    <location>
        <begin position="214"/>
        <end position="237"/>
    </location>
</feature>
<feature type="transmembrane region" description="Helical" evidence="1">
    <location>
        <begin position="173"/>
        <end position="194"/>
    </location>
</feature>
<name>C6WBP2_ACTMD</name>
<dbReference type="STRING" id="446462.Amir_1661"/>
<keyword evidence="1" id="KW-0472">Membrane</keyword>